<comment type="caution">
    <text evidence="2">The sequence shown here is derived from an EMBL/GenBank/DDBJ whole genome shotgun (WGS) entry which is preliminary data.</text>
</comment>
<gene>
    <name evidence="2" type="ORF">C8F04DRAFT_1243370</name>
</gene>
<feature type="region of interest" description="Disordered" evidence="1">
    <location>
        <begin position="105"/>
        <end position="126"/>
    </location>
</feature>
<name>A0AAD6RZE7_9AGAR</name>
<dbReference type="AlphaFoldDB" id="A0AAD6RZE7"/>
<dbReference type="EMBL" id="JARJCM010000351">
    <property type="protein sequence ID" value="KAJ7018178.1"/>
    <property type="molecule type" value="Genomic_DNA"/>
</dbReference>
<evidence type="ECO:0000313" key="3">
    <source>
        <dbReference type="Proteomes" id="UP001218188"/>
    </source>
</evidence>
<organism evidence="2 3">
    <name type="scientific">Mycena alexandri</name>
    <dbReference type="NCBI Taxonomy" id="1745969"/>
    <lineage>
        <taxon>Eukaryota</taxon>
        <taxon>Fungi</taxon>
        <taxon>Dikarya</taxon>
        <taxon>Basidiomycota</taxon>
        <taxon>Agaricomycotina</taxon>
        <taxon>Agaricomycetes</taxon>
        <taxon>Agaricomycetidae</taxon>
        <taxon>Agaricales</taxon>
        <taxon>Marasmiineae</taxon>
        <taxon>Mycenaceae</taxon>
        <taxon>Mycena</taxon>
    </lineage>
</organism>
<proteinExistence type="predicted"/>
<reference evidence="2" key="1">
    <citation type="submission" date="2023-03" db="EMBL/GenBank/DDBJ databases">
        <title>Massive genome expansion in bonnet fungi (Mycena s.s.) driven by repeated elements and novel gene families across ecological guilds.</title>
        <authorList>
            <consortium name="Lawrence Berkeley National Laboratory"/>
            <person name="Harder C.B."/>
            <person name="Miyauchi S."/>
            <person name="Viragh M."/>
            <person name="Kuo A."/>
            <person name="Thoen E."/>
            <person name="Andreopoulos B."/>
            <person name="Lu D."/>
            <person name="Skrede I."/>
            <person name="Drula E."/>
            <person name="Henrissat B."/>
            <person name="Morin E."/>
            <person name="Kohler A."/>
            <person name="Barry K."/>
            <person name="LaButti K."/>
            <person name="Morin E."/>
            <person name="Salamov A."/>
            <person name="Lipzen A."/>
            <person name="Mereny Z."/>
            <person name="Hegedus B."/>
            <person name="Baldrian P."/>
            <person name="Stursova M."/>
            <person name="Weitz H."/>
            <person name="Taylor A."/>
            <person name="Grigoriev I.V."/>
            <person name="Nagy L.G."/>
            <person name="Martin F."/>
            <person name="Kauserud H."/>
        </authorList>
    </citation>
    <scope>NUCLEOTIDE SEQUENCE</scope>
    <source>
        <strain evidence="2">CBHHK200</strain>
    </source>
</reference>
<dbReference type="Proteomes" id="UP001218188">
    <property type="component" value="Unassembled WGS sequence"/>
</dbReference>
<evidence type="ECO:0000256" key="1">
    <source>
        <dbReference type="SAM" id="MobiDB-lite"/>
    </source>
</evidence>
<accession>A0AAD6RZE7</accession>
<protein>
    <submittedName>
        <fullName evidence="2">Uncharacterized protein</fullName>
    </submittedName>
</protein>
<sequence length="393" mass="42995">MSESSHGSRASGRARFRRTFRSRGIAVVNRGNWSRISVVSIVSVRAQRELVRINAQFLKATLAFDMKRCNSSKGVGQKESAGIWREPSAAAEGHISREECGLKGAARNASGAGGTHDKKKSRSRRRGIDPSIVGRFEISVRADKWSSKCSQRARLRILRRLLKARWRVDEKQIDSARDGSSRPSVRQGCPSRPADSSSDNLISLQSAEIALALATFGRLRAQLWAEAGYGGKKWKKILEVSSDGSVRIGEGELDLLDLGVNLRDASAGWKTLQATTTLMMNGRRKIGACDDSRACHDSVLIAAWLSETTEQSASGIPPGTQFRRGAWVCAQTRATSNLSGELGPLNEEGRRKESLISIILPTAEPNLNCVTPRNKMLLKMLPDQLVKSSFTVP</sequence>
<keyword evidence="3" id="KW-1185">Reference proteome</keyword>
<evidence type="ECO:0000313" key="2">
    <source>
        <dbReference type="EMBL" id="KAJ7018178.1"/>
    </source>
</evidence>
<feature type="region of interest" description="Disordered" evidence="1">
    <location>
        <begin position="172"/>
        <end position="199"/>
    </location>
</feature>